<dbReference type="PANTHER" id="PTHR31170">
    <property type="entry name" value="BNAC04G53230D PROTEIN"/>
    <property type="match status" value="1"/>
</dbReference>
<keyword evidence="2" id="KW-1185">Reference proteome</keyword>
<dbReference type="Proteomes" id="UP001459277">
    <property type="component" value="Unassembled WGS sequence"/>
</dbReference>
<evidence type="ECO:0000313" key="1">
    <source>
        <dbReference type="EMBL" id="KAL0014533.1"/>
    </source>
</evidence>
<comment type="caution">
    <text evidence="1">The sequence shown here is derived from an EMBL/GenBank/DDBJ whole genome shotgun (WGS) entry which is preliminary data.</text>
</comment>
<dbReference type="AlphaFoldDB" id="A0AAW2DYF5"/>
<sequence>MWRKNECYAEPIGYSPNEFVRILVIEGCFIIELFRKIAYKELREKNDLIFTGDWMFLFLLHDLILLENQVPWIVMDRLFNMTMDPTHNKPLIELVKTFLHTFLFTESLMATLLSQIGSISSIFEQCCLDCEPRFTSYAILLDNLINTTKDMDILCENKVIDNWLNPDDAVPFFNKLYYNTHLKKEIYY</sequence>
<dbReference type="PANTHER" id="PTHR31170:SF17">
    <property type="match status" value="1"/>
</dbReference>
<reference evidence="1 2" key="1">
    <citation type="submission" date="2024-01" db="EMBL/GenBank/DDBJ databases">
        <title>A telomere-to-telomere, gap-free genome of sweet tea (Lithocarpus litseifolius).</title>
        <authorList>
            <person name="Zhou J."/>
        </authorList>
    </citation>
    <scope>NUCLEOTIDE SEQUENCE [LARGE SCALE GENOMIC DNA]</scope>
    <source>
        <strain evidence="1">Zhou-2022a</strain>
        <tissue evidence="1">Leaf</tissue>
    </source>
</reference>
<dbReference type="Pfam" id="PF03140">
    <property type="entry name" value="DUF247"/>
    <property type="match status" value="2"/>
</dbReference>
<evidence type="ECO:0000313" key="2">
    <source>
        <dbReference type="Proteomes" id="UP001459277"/>
    </source>
</evidence>
<gene>
    <name evidence="1" type="ORF">SO802_001602</name>
</gene>
<accession>A0AAW2DYF5</accession>
<name>A0AAW2DYF5_9ROSI</name>
<proteinExistence type="predicted"/>
<organism evidence="1 2">
    <name type="scientific">Lithocarpus litseifolius</name>
    <dbReference type="NCBI Taxonomy" id="425828"/>
    <lineage>
        <taxon>Eukaryota</taxon>
        <taxon>Viridiplantae</taxon>
        <taxon>Streptophyta</taxon>
        <taxon>Embryophyta</taxon>
        <taxon>Tracheophyta</taxon>
        <taxon>Spermatophyta</taxon>
        <taxon>Magnoliopsida</taxon>
        <taxon>eudicotyledons</taxon>
        <taxon>Gunneridae</taxon>
        <taxon>Pentapetalae</taxon>
        <taxon>rosids</taxon>
        <taxon>fabids</taxon>
        <taxon>Fagales</taxon>
        <taxon>Fagaceae</taxon>
        <taxon>Lithocarpus</taxon>
    </lineage>
</organism>
<dbReference type="InterPro" id="IPR004158">
    <property type="entry name" value="DUF247_pln"/>
</dbReference>
<protein>
    <submittedName>
        <fullName evidence="1">Uncharacterized protein</fullName>
    </submittedName>
</protein>
<dbReference type="EMBL" id="JAZDWU010000001">
    <property type="protein sequence ID" value="KAL0014533.1"/>
    <property type="molecule type" value="Genomic_DNA"/>
</dbReference>